<name>A0A0L9UYC6_PHAAN</name>
<feature type="compositionally biased region" description="Acidic residues" evidence="1">
    <location>
        <begin position="94"/>
        <end position="114"/>
    </location>
</feature>
<gene>
    <name evidence="2" type="ORF">LR48_Vigan07g124300</name>
</gene>
<reference evidence="3" key="1">
    <citation type="journal article" date="2015" name="Proc. Natl. Acad. Sci. U.S.A.">
        <title>Genome sequencing of adzuki bean (Vigna angularis) provides insight into high starch and low fat accumulation and domestication.</title>
        <authorList>
            <person name="Yang K."/>
            <person name="Tian Z."/>
            <person name="Chen C."/>
            <person name="Luo L."/>
            <person name="Zhao B."/>
            <person name="Wang Z."/>
            <person name="Yu L."/>
            <person name="Li Y."/>
            <person name="Sun Y."/>
            <person name="Li W."/>
            <person name="Chen Y."/>
            <person name="Li Y."/>
            <person name="Zhang Y."/>
            <person name="Ai D."/>
            <person name="Zhao J."/>
            <person name="Shang C."/>
            <person name="Ma Y."/>
            <person name="Wu B."/>
            <person name="Wang M."/>
            <person name="Gao L."/>
            <person name="Sun D."/>
            <person name="Zhang P."/>
            <person name="Guo F."/>
            <person name="Wang W."/>
            <person name="Li Y."/>
            <person name="Wang J."/>
            <person name="Varshney R.K."/>
            <person name="Wang J."/>
            <person name="Ling H.Q."/>
            <person name="Wan P."/>
        </authorList>
    </citation>
    <scope>NUCLEOTIDE SEQUENCE</scope>
    <source>
        <strain evidence="3">cv. Jingnong 6</strain>
    </source>
</reference>
<protein>
    <submittedName>
        <fullName evidence="2">Uncharacterized protein</fullName>
    </submittedName>
</protein>
<evidence type="ECO:0000313" key="3">
    <source>
        <dbReference type="Proteomes" id="UP000053144"/>
    </source>
</evidence>
<dbReference type="Gramene" id="KOM47539">
    <property type="protein sequence ID" value="KOM47539"/>
    <property type="gene ID" value="LR48_Vigan07g124300"/>
</dbReference>
<proteinExistence type="predicted"/>
<dbReference type="EMBL" id="CM003377">
    <property type="protein sequence ID" value="KOM47539.1"/>
    <property type="molecule type" value="Genomic_DNA"/>
</dbReference>
<dbReference type="Proteomes" id="UP000053144">
    <property type="component" value="Chromosome 7"/>
</dbReference>
<accession>A0A0L9UYC6</accession>
<feature type="region of interest" description="Disordered" evidence="1">
    <location>
        <begin position="80"/>
        <end position="114"/>
    </location>
</feature>
<evidence type="ECO:0000313" key="2">
    <source>
        <dbReference type="EMBL" id="KOM47539.1"/>
    </source>
</evidence>
<sequence length="114" mass="12878">MGKAILTCIGLKKTVLGWIFSDIQNSTKNQDELPDSNSEQILPSLMSEFEKCVVNSFEKVSKRANLMKKSLMKMNEKMDEIIENNVESSTSTEESIDKDDETSEENSMESSETE</sequence>
<dbReference type="AlphaFoldDB" id="A0A0L9UYC6"/>
<evidence type="ECO:0000256" key="1">
    <source>
        <dbReference type="SAM" id="MobiDB-lite"/>
    </source>
</evidence>
<organism evidence="2 3">
    <name type="scientific">Phaseolus angularis</name>
    <name type="common">Azuki bean</name>
    <name type="synonym">Vigna angularis</name>
    <dbReference type="NCBI Taxonomy" id="3914"/>
    <lineage>
        <taxon>Eukaryota</taxon>
        <taxon>Viridiplantae</taxon>
        <taxon>Streptophyta</taxon>
        <taxon>Embryophyta</taxon>
        <taxon>Tracheophyta</taxon>
        <taxon>Spermatophyta</taxon>
        <taxon>Magnoliopsida</taxon>
        <taxon>eudicotyledons</taxon>
        <taxon>Gunneridae</taxon>
        <taxon>Pentapetalae</taxon>
        <taxon>rosids</taxon>
        <taxon>fabids</taxon>
        <taxon>Fabales</taxon>
        <taxon>Fabaceae</taxon>
        <taxon>Papilionoideae</taxon>
        <taxon>50 kb inversion clade</taxon>
        <taxon>NPAAA clade</taxon>
        <taxon>indigoferoid/millettioid clade</taxon>
        <taxon>Phaseoleae</taxon>
        <taxon>Vigna</taxon>
    </lineage>
</organism>